<evidence type="ECO:0000313" key="2">
    <source>
        <dbReference type="Proteomes" id="UP000828941"/>
    </source>
</evidence>
<name>A0ACB9PL80_BAUVA</name>
<reference evidence="1 2" key="1">
    <citation type="journal article" date="2022" name="DNA Res.">
        <title>Chromosomal-level genome assembly of the orchid tree Bauhinia variegata (Leguminosae; Cercidoideae) supports the allotetraploid origin hypothesis of Bauhinia.</title>
        <authorList>
            <person name="Zhong Y."/>
            <person name="Chen Y."/>
            <person name="Zheng D."/>
            <person name="Pang J."/>
            <person name="Liu Y."/>
            <person name="Luo S."/>
            <person name="Meng S."/>
            <person name="Qian L."/>
            <person name="Wei D."/>
            <person name="Dai S."/>
            <person name="Zhou R."/>
        </authorList>
    </citation>
    <scope>NUCLEOTIDE SEQUENCE [LARGE SCALE GENOMIC DNA]</scope>
    <source>
        <strain evidence="1">BV-YZ2020</strain>
    </source>
</reference>
<gene>
    <name evidence="1" type="ORF">L6164_009831</name>
</gene>
<protein>
    <submittedName>
        <fullName evidence="1">Uncharacterized protein</fullName>
    </submittedName>
</protein>
<proteinExistence type="predicted"/>
<accession>A0ACB9PL80</accession>
<keyword evidence="2" id="KW-1185">Reference proteome</keyword>
<dbReference type="EMBL" id="CM039429">
    <property type="protein sequence ID" value="KAI4349211.1"/>
    <property type="molecule type" value="Genomic_DNA"/>
</dbReference>
<sequence>MFSVQLAGLNLDGTPPSAQPANMASNNHSLTRCEAYAFLTPSRSVRLETLKEKKGKENLSACSKVHDGGTAVILVGILDICLRVDTLVYVIT</sequence>
<evidence type="ECO:0000313" key="1">
    <source>
        <dbReference type="EMBL" id="KAI4349211.1"/>
    </source>
</evidence>
<organism evidence="1 2">
    <name type="scientific">Bauhinia variegata</name>
    <name type="common">Purple orchid tree</name>
    <name type="synonym">Phanera variegata</name>
    <dbReference type="NCBI Taxonomy" id="167791"/>
    <lineage>
        <taxon>Eukaryota</taxon>
        <taxon>Viridiplantae</taxon>
        <taxon>Streptophyta</taxon>
        <taxon>Embryophyta</taxon>
        <taxon>Tracheophyta</taxon>
        <taxon>Spermatophyta</taxon>
        <taxon>Magnoliopsida</taxon>
        <taxon>eudicotyledons</taxon>
        <taxon>Gunneridae</taxon>
        <taxon>Pentapetalae</taxon>
        <taxon>rosids</taxon>
        <taxon>fabids</taxon>
        <taxon>Fabales</taxon>
        <taxon>Fabaceae</taxon>
        <taxon>Cercidoideae</taxon>
        <taxon>Cercideae</taxon>
        <taxon>Bauhiniinae</taxon>
        <taxon>Bauhinia</taxon>
    </lineage>
</organism>
<comment type="caution">
    <text evidence="1">The sequence shown here is derived from an EMBL/GenBank/DDBJ whole genome shotgun (WGS) entry which is preliminary data.</text>
</comment>
<dbReference type="Proteomes" id="UP000828941">
    <property type="component" value="Chromosome 4"/>
</dbReference>